<name>A0A7Y9LCB3_9ACTN</name>
<dbReference type="AlphaFoldDB" id="A0A7Y9LCB3"/>
<evidence type="ECO:0000313" key="2">
    <source>
        <dbReference type="EMBL" id="NYE70711.1"/>
    </source>
</evidence>
<feature type="domain" description="Aminoglycoside phosphotransferase" evidence="1">
    <location>
        <begin position="25"/>
        <end position="243"/>
    </location>
</feature>
<dbReference type="EMBL" id="JACCBU010000001">
    <property type="protein sequence ID" value="NYE70711.1"/>
    <property type="molecule type" value="Genomic_DNA"/>
</dbReference>
<dbReference type="Gene3D" id="1.20.1270.170">
    <property type="match status" value="1"/>
</dbReference>
<dbReference type="GO" id="GO:0016301">
    <property type="term" value="F:kinase activity"/>
    <property type="evidence" value="ECO:0007669"/>
    <property type="project" value="UniProtKB-KW"/>
</dbReference>
<keyword evidence="2" id="KW-0808">Transferase</keyword>
<evidence type="ECO:0000313" key="3">
    <source>
        <dbReference type="Proteomes" id="UP000569914"/>
    </source>
</evidence>
<dbReference type="Proteomes" id="UP000569914">
    <property type="component" value="Unassembled WGS sequence"/>
</dbReference>
<dbReference type="Pfam" id="PF01636">
    <property type="entry name" value="APH"/>
    <property type="match status" value="1"/>
</dbReference>
<proteinExistence type="predicted"/>
<protein>
    <submittedName>
        <fullName evidence="2">Ser/Thr protein kinase RdoA (MazF antagonist)</fullName>
    </submittedName>
</protein>
<keyword evidence="2" id="KW-0418">Kinase</keyword>
<dbReference type="Gene3D" id="3.30.200.70">
    <property type="match status" value="1"/>
</dbReference>
<dbReference type="InterPro" id="IPR002575">
    <property type="entry name" value="Aminoglycoside_PTrfase"/>
</dbReference>
<evidence type="ECO:0000259" key="1">
    <source>
        <dbReference type="Pfam" id="PF01636"/>
    </source>
</evidence>
<organism evidence="2 3">
    <name type="scientific">Microlunatus parietis</name>
    <dbReference type="NCBI Taxonomy" id="682979"/>
    <lineage>
        <taxon>Bacteria</taxon>
        <taxon>Bacillati</taxon>
        <taxon>Actinomycetota</taxon>
        <taxon>Actinomycetes</taxon>
        <taxon>Propionibacteriales</taxon>
        <taxon>Propionibacteriaceae</taxon>
        <taxon>Microlunatus</taxon>
    </lineage>
</organism>
<keyword evidence="3" id="KW-1185">Reference proteome</keyword>
<dbReference type="RefSeq" id="WP_179750372.1">
    <property type="nucleotide sequence ID" value="NZ_JACCBU010000001.1"/>
</dbReference>
<reference evidence="2 3" key="1">
    <citation type="submission" date="2020-07" db="EMBL/GenBank/DDBJ databases">
        <title>Sequencing the genomes of 1000 actinobacteria strains.</title>
        <authorList>
            <person name="Klenk H.-P."/>
        </authorList>
    </citation>
    <scope>NUCLEOTIDE SEQUENCE [LARGE SCALE GENOMIC DNA]</scope>
    <source>
        <strain evidence="2 3">DSM 22083</strain>
    </source>
</reference>
<dbReference type="InterPro" id="IPR011009">
    <property type="entry name" value="Kinase-like_dom_sf"/>
</dbReference>
<gene>
    <name evidence="2" type="ORF">BKA15_002040</name>
</gene>
<accession>A0A7Y9LCB3</accession>
<dbReference type="SUPFAM" id="SSF56112">
    <property type="entry name" value="Protein kinase-like (PK-like)"/>
    <property type="match status" value="1"/>
</dbReference>
<comment type="caution">
    <text evidence="2">The sequence shown here is derived from an EMBL/GenBank/DDBJ whole genome shotgun (WGS) entry which is preliminary data.</text>
</comment>
<dbReference type="Gene3D" id="1.10.510.10">
    <property type="entry name" value="Transferase(Phosphotransferase) domain 1"/>
    <property type="match status" value="1"/>
</dbReference>
<sequence>MDEHEAVKAWSRIVGAARLEPMVTVSNQLWRVIAEDGREWVIKRLPEWAPGAGPVDEYRVLLHLQHSGVPVAVPMITDDGLIAHNADRLGTGPTDKLPTGTHAYVLIPALPSDPRLTESPELAHTIGAAIGRLELALADCPWPVTSFTDDPAQEILWERFDGMPESLRELALPYRRRSYEAIVGLPTQRVTHGDCNVGNLLLHDGAVTGFIDLDHLPSGPRIRDLSYYLTSRLSAHLDNGDPAALAAVLPHYLEGFRAECPVTDRELAAVVPMMFTVAIGMADWRSRRDGDSAAYQQSLSTVAWLAAARW</sequence>